<evidence type="ECO:0000256" key="3">
    <source>
        <dbReference type="SAM" id="Phobius"/>
    </source>
</evidence>
<feature type="region of interest" description="Disordered" evidence="2">
    <location>
        <begin position="1177"/>
        <end position="1198"/>
    </location>
</feature>
<dbReference type="WBParaSite" id="Gr19_v10_g11578.t1">
    <property type="protein sequence ID" value="Gr19_v10_g11578.t1"/>
    <property type="gene ID" value="Gr19_v10_g11578"/>
</dbReference>
<dbReference type="PROSITE" id="PS50158">
    <property type="entry name" value="ZF_CCHC"/>
    <property type="match status" value="1"/>
</dbReference>
<feature type="region of interest" description="Disordered" evidence="2">
    <location>
        <begin position="114"/>
        <end position="146"/>
    </location>
</feature>
<feature type="domain" description="CCHC-type" evidence="4">
    <location>
        <begin position="436"/>
        <end position="451"/>
    </location>
</feature>
<keyword evidence="3" id="KW-0472">Membrane</keyword>
<dbReference type="Proteomes" id="UP000887572">
    <property type="component" value="Unplaced"/>
</dbReference>
<dbReference type="InterPro" id="IPR001878">
    <property type="entry name" value="Znf_CCHC"/>
</dbReference>
<name>A0A914GUZ1_GLORO</name>
<accession>A0A914GUZ1</accession>
<feature type="region of interest" description="Disordered" evidence="2">
    <location>
        <begin position="360"/>
        <end position="427"/>
    </location>
</feature>
<feature type="compositionally biased region" description="Polar residues" evidence="2">
    <location>
        <begin position="1"/>
        <end position="18"/>
    </location>
</feature>
<protein>
    <submittedName>
        <fullName evidence="6">CCHC-type domain-containing protein</fullName>
    </submittedName>
</protein>
<evidence type="ECO:0000256" key="2">
    <source>
        <dbReference type="SAM" id="MobiDB-lite"/>
    </source>
</evidence>
<keyword evidence="3" id="KW-1133">Transmembrane helix</keyword>
<dbReference type="GO" id="GO:0003676">
    <property type="term" value="F:nucleic acid binding"/>
    <property type="evidence" value="ECO:0007669"/>
    <property type="project" value="InterPro"/>
</dbReference>
<dbReference type="PANTHER" id="PTHR31524">
    <property type="match status" value="1"/>
</dbReference>
<organism evidence="5 6">
    <name type="scientific">Globodera rostochiensis</name>
    <name type="common">Golden nematode worm</name>
    <name type="synonym">Heterodera rostochiensis</name>
    <dbReference type="NCBI Taxonomy" id="31243"/>
    <lineage>
        <taxon>Eukaryota</taxon>
        <taxon>Metazoa</taxon>
        <taxon>Ecdysozoa</taxon>
        <taxon>Nematoda</taxon>
        <taxon>Chromadorea</taxon>
        <taxon>Rhabditida</taxon>
        <taxon>Tylenchina</taxon>
        <taxon>Tylenchomorpha</taxon>
        <taxon>Tylenchoidea</taxon>
        <taxon>Heteroderidae</taxon>
        <taxon>Heteroderinae</taxon>
        <taxon>Globodera</taxon>
    </lineage>
</organism>
<dbReference type="PANTHER" id="PTHR31524:SF2">
    <property type="entry name" value="PROTEIN CBG10426"/>
    <property type="match status" value="1"/>
</dbReference>
<reference evidence="6" key="1">
    <citation type="submission" date="2022-11" db="UniProtKB">
        <authorList>
            <consortium name="WormBaseParasite"/>
        </authorList>
    </citation>
    <scope>IDENTIFICATION</scope>
</reference>
<feature type="transmembrane region" description="Helical" evidence="3">
    <location>
        <begin position="1131"/>
        <end position="1152"/>
    </location>
</feature>
<dbReference type="InterPro" id="IPR036875">
    <property type="entry name" value="Znf_CCHC_sf"/>
</dbReference>
<keyword evidence="3" id="KW-0812">Transmembrane</keyword>
<feature type="region of interest" description="Disordered" evidence="2">
    <location>
        <begin position="1510"/>
        <end position="1599"/>
    </location>
</feature>
<dbReference type="GO" id="GO:0019899">
    <property type="term" value="F:enzyme binding"/>
    <property type="evidence" value="ECO:0007669"/>
    <property type="project" value="UniProtKB-ARBA"/>
</dbReference>
<feature type="region of interest" description="Disordered" evidence="2">
    <location>
        <begin position="1623"/>
        <end position="1716"/>
    </location>
</feature>
<feature type="transmembrane region" description="Helical" evidence="3">
    <location>
        <begin position="1263"/>
        <end position="1284"/>
    </location>
</feature>
<evidence type="ECO:0000313" key="6">
    <source>
        <dbReference type="WBParaSite" id="Gr19_v10_g11578.t1"/>
    </source>
</evidence>
<feature type="compositionally biased region" description="Polar residues" evidence="2">
    <location>
        <begin position="461"/>
        <end position="474"/>
    </location>
</feature>
<feature type="transmembrane region" description="Helical" evidence="3">
    <location>
        <begin position="1239"/>
        <end position="1257"/>
    </location>
</feature>
<feature type="region of interest" description="Disordered" evidence="2">
    <location>
        <begin position="461"/>
        <end position="482"/>
    </location>
</feature>
<keyword evidence="1" id="KW-0479">Metal-binding</keyword>
<sequence>MSSTSPERGAGSSNSAFGLNTKGKSVENERETQIMVIDRRLLAGKTAVKFADFEKMHDDVGRLETEVNRWFRNLNLTLNKKMTWVSQAVGDCNTNFDTLNAQIASLTQKVEELEGMASRTSRTESDTLSRHSSRHSSVADQQPLAPASARIVGKNEGQRTVHGLNMLSGPSINSNLEVFGEDSVYAFDDWAERFRDYLSISGKNWDSVEKVTRLKLALKDTPKALFKELTVAQTADVDTALIALRAKMDSPQRREIAKRNLTLCRQREDETVTQFLRRLTPLVESANPSLTDPQRKEKVCEEFLDRLKPNVSFLVRLVGLTQAKNLDVVKAQAEELEALLLANKGEEAGRWVQSVNALRDQNAPGHSEPQARHQAESQGAPPTGMNVRSFRPFTAADAQQRQSFVQRRGGFQSRGRTPQWQQQQFSQRNWSNAPVCYHCRRTGHFAHACRERRAQFQGNRFGNSNWANPQNSAPAFQRAPPHRPAPVNSFQELLNLQGSSNSQPSSGFMEDLVRSLINMNLRNPPAQTNGDRENTKSGEMNSILQISPHADLPEATSLSTVEAPKIEQESALGRNEKEENKPKTSNWEKGTPKLSLKDSLWGISLICILMTFNTVVGQVIPPHPLLCQTQQAGKIWQLPGITGCANLTVDHSKIPLSRTLSIYAPSIYEHSIEAWACRKVRKSVRKFTTISNVPVQEVLEPVHMEVSTEECRQMIEHGKCSLGILTNESGLLHTDRKIDLSPRMWFLGSFSWAIAESENCYLFRTKVMKKHKVAAMQTSFGDAESCRIEQGRCVMEDKTTLLWEPNVTRSCEYTAIGTWEGTQLDNIWISDEASFRLTLRSTRSKVYSCGSGLQKSEEGFAVKDLSLQGEQNTRRRTRSLATESEMNAKLGYLDDKLMQVMKVSFSQALKSICDYMLETRRWAASALLLDPTNFARIILNSGNLVAKGVGPGLMKVWPCIELSSKEYEFLAVGGEAKPECFELIPIKFRVKGGVQSAFVDPKTMIISLTSRKAPCGEFRKQLMFVAGTLLEIDQFTAQVKKVKADGTEKLGEVPLELPKFFPHHFHYMALANVSDFLGQVFDSNLARVSEMTYGIHRSDTVVTKTLSDQWLEVRDEVEEAIAGKWIKLGQITLAVMVIIVFVDFTIRFGIMLRDEYSGTGRSKRMAFGYRKPRITDEECPAEAGSAEHTPAKTRNDASPPAFELTPIKLITPVLADSSSGSRRIRRTAKRLSVRFSRRAALPSVLLLLAVTLAPAGASPAEGSNLPSVSCAVILAVATLILLIVGTMNSTEAMSASRHIIKLRQCARVELDIAGVAVEATINFSADDDFVSTADYGAIIGWDVFRKLPPFGFDPAGNKFSIGNNVIELCRSPNFLACGIRLASSETILIPPNAQCLVKIQPESLDKLRNPILIEEPDFNLGKLELSTIACLLPSGGTQIRIPIVNSTMEPKRIWKGMHLAYASEIRCDEIGLFRQENRESIHSLEKNQVDSDPTFVVNYSKTAASEAELGQWRGGGGWRTPAPSRMASHSAGGEGAAGGPLPPAEWPAIPLEGRGRLADPCPQQNGQPFRWRGGGGWRTPAPSRMASHSAGGEGAAGGPLPPAEWLAIPLEGRGRLADPCPQQNGQPFRWRGGGGWRTPAPSRMASHSAGGEGAAGGPLPPAEWLAIPLEGRGRLADPYPPAERTATLLEGRGQPAKESQQKHRATNQQKTSAGKS</sequence>
<feature type="region of interest" description="Disordered" evidence="2">
    <location>
        <begin position="566"/>
        <end position="590"/>
    </location>
</feature>
<feature type="compositionally biased region" description="Polar residues" evidence="2">
    <location>
        <begin position="1706"/>
        <end position="1716"/>
    </location>
</feature>
<keyword evidence="1" id="KW-0862">Zinc</keyword>
<proteinExistence type="predicted"/>
<feature type="compositionally biased region" description="Basic and acidic residues" evidence="2">
    <location>
        <begin position="566"/>
        <end position="582"/>
    </location>
</feature>
<evidence type="ECO:0000313" key="5">
    <source>
        <dbReference type="Proteomes" id="UP000887572"/>
    </source>
</evidence>
<evidence type="ECO:0000259" key="4">
    <source>
        <dbReference type="PROSITE" id="PS50158"/>
    </source>
</evidence>
<evidence type="ECO:0000256" key="1">
    <source>
        <dbReference type="PROSITE-ProRule" id="PRU00047"/>
    </source>
</evidence>
<keyword evidence="5" id="KW-1185">Reference proteome</keyword>
<dbReference type="GO" id="GO:0008270">
    <property type="term" value="F:zinc ion binding"/>
    <property type="evidence" value="ECO:0007669"/>
    <property type="project" value="UniProtKB-KW"/>
</dbReference>
<feature type="region of interest" description="Disordered" evidence="2">
    <location>
        <begin position="1"/>
        <end position="25"/>
    </location>
</feature>
<dbReference type="SUPFAM" id="SSF57756">
    <property type="entry name" value="Retrovirus zinc finger-like domains"/>
    <property type="match status" value="1"/>
</dbReference>
<keyword evidence="1" id="KW-0863">Zinc-finger</keyword>